<dbReference type="GO" id="GO:0005634">
    <property type="term" value="C:nucleus"/>
    <property type="evidence" value="ECO:0007669"/>
    <property type="project" value="UniProtKB-SubCell"/>
</dbReference>
<keyword evidence="3" id="KW-0540">Nuclease</keyword>
<dbReference type="InterPro" id="IPR012337">
    <property type="entry name" value="RNaseH-like_sf"/>
</dbReference>
<proteinExistence type="inferred from homology"/>
<comment type="subcellular location">
    <subcellularLocation>
        <location evidence="1">Nucleus</location>
    </subcellularLocation>
</comment>
<feature type="region of interest" description="Disordered" evidence="7">
    <location>
        <begin position="436"/>
        <end position="467"/>
    </location>
</feature>
<dbReference type="CDD" id="cd06145">
    <property type="entry name" value="REX1_like"/>
    <property type="match status" value="1"/>
</dbReference>
<dbReference type="SMART" id="SM00479">
    <property type="entry name" value="EXOIII"/>
    <property type="match status" value="1"/>
</dbReference>
<keyword evidence="10" id="KW-1185">Reference proteome</keyword>
<evidence type="ECO:0000313" key="9">
    <source>
        <dbReference type="EMBL" id="OWA54789.1"/>
    </source>
</evidence>
<evidence type="ECO:0000256" key="3">
    <source>
        <dbReference type="ARBA" id="ARBA00022722"/>
    </source>
</evidence>
<dbReference type="Proteomes" id="UP000192578">
    <property type="component" value="Unassembled WGS sequence"/>
</dbReference>
<feature type="region of interest" description="Disordered" evidence="7">
    <location>
        <begin position="652"/>
        <end position="718"/>
    </location>
</feature>
<keyword evidence="5 9" id="KW-0269">Exonuclease</keyword>
<evidence type="ECO:0000256" key="5">
    <source>
        <dbReference type="ARBA" id="ARBA00022839"/>
    </source>
</evidence>
<sequence>MAALTAISQGLDEIVLPFKASGLDHKTFRSSPHHTKAEVDFVRLGGRALDEGLHTAAQYQAFYKQNRQLELHCGAYCNCRDVDEATGFKGILTKKDKYPDPPDPLIPSEWKAGQVNMLLPNMYGRIWLMRERAKKDHETALSRVHKHVELEREVNRDIRFVARFRYRQAYARNKPLAKINMKPCPPNPRLADMKSNISTFQSDRKRNYAVREDAARKAGLRNPVVPVPVTKTPYNPRLKCFCKESNGSLASGISTKSMSAVSVPSKEYLASSLGNSSSTVATVPPAPAGANCGRPHCKYNHQAVERDVFSQRSGNNEFATLVPELELPSGRKSPSRGLADSLGARDEPAVGAGGSAPAVESTMSSSNGDVSIAPIPRLGLFTSTVPVLNEKPSYSDTPSYSTTTDDSSSNFYYTAMDEKIDDMQYHPILNWKVDTGSAAPPAPSPPLAAPGVKDESIDTSISSPPIQPANLTSAAALRNRLTSNDPLVALGRKPPTGGAGGVGKIPAYGSSSSGGGGGGVKRALSPGASSTRQVGPMAAAGGAPRKRSIGGAAVTDNPKPVKKKAKFSRSAEDDDDDAMEVAPPVKTVKRESTDNGVDLKELFGDDDEDSEEDVRVDLPIDMPTKPTAPKGFPKNPEKLLQTLAAALEPTAKPAAALPRSTTQPPLKRKLAPTAQQQLALRQKALEEQEKRSTTASGSSSSGGAAETVDKGNKRVAHQTAPAAATGGLVMPRVSIIPGHTNLGLAFRQQVVEKFVQIMSQMYKNPQEVNEKALQMEADIAKVSFHMVTYRNKSIQAIAHLKQQVSEASGAASTAATVKTEKSSAKELIVAPPKNGQPAPNSSTAATSAQKQNYSVAPTTSQRAFGGSDPKFWSDQDFHAAMRKYLLTEDVLVVEGYPLIQGKKIDAENRRDGIQQYIAMSGKITPERITQTRRNCCRCKKEFTVDFEGNYVNGEGGCVYHWGKAFSRRVSGEGIAAKRNCCAEDSASPGCQVAAYHVADTIPSLSGFVASQGVKAKPEHRHGVYAIDCEMIYTVGGMELARLTIVDRQLKCVYETLVRPKQRIIDCNTRFSGLKMEQFTGKLGTNSPLTTIKTIEEVHKDLLGGGLINEETILIGHSLESDLLSMKFIHRNIVDTSLVFPHRRGRPFKRALRNLMREILQKIIQEDVGGHDSREDAAACMELMMWRLRQDRDRRLV</sequence>
<dbReference type="EMBL" id="MTYJ01000459">
    <property type="protein sequence ID" value="OWA54789.1"/>
    <property type="molecule type" value="Genomic_DNA"/>
</dbReference>
<reference evidence="10" key="1">
    <citation type="submission" date="2017-01" db="EMBL/GenBank/DDBJ databases">
        <title>Comparative genomics of anhydrobiosis in the tardigrade Hypsibius dujardini.</title>
        <authorList>
            <person name="Yoshida Y."/>
            <person name="Koutsovoulos G."/>
            <person name="Laetsch D."/>
            <person name="Stevens L."/>
            <person name="Kumar S."/>
            <person name="Horikawa D."/>
            <person name="Ishino K."/>
            <person name="Komine S."/>
            <person name="Tomita M."/>
            <person name="Blaxter M."/>
            <person name="Arakawa K."/>
        </authorList>
    </citation>
    <scope>NUCLEOTIDE SEQUENCE [LARGE SCALE GENOMIC DNA]</scope>
    <source>
        <strain evidence="10">Z151</strain>
    </source>
</reference>
<feature type="compositionally biased region" description="Basic and acidic residues" evidence="7">
    <location>
        <begin position="588"/>
        <end position="603"/>
    </location>
</feature>
<comment type="caution">
    <text evidence="9">The sequence shown here is derived from an EMBL/GenBank/DDBJ whole genome shotgun (WGS) entry which is preliminary data.</text>
</comment>
<name>A0A9X6NRP3_HYPEX</name>
<dbReference type="InterPro" id="IPR034922">
    <property type="entry name" value="REX1-like_exo"/>
</dbReference>
<dbReference type="GO" id="GO:0010629">
    <property type="term" value="P:negative regulation of gene expression"/>
    <property type="evidence" value="ECO:0007669"/>
    <property type="project" value="UniProtKB-ARBA"/>
</dbReference>
<gene>
    <name evidence="9" type="ORF">BV898_19183</name>
</gene>
<dbReference type="PANTHER" id="PTHR12801:SF115">
    <property type="entry name" value="FI18136P1-RELATED"/>
    <property type="match status" value="1"/>
</dbReference>
<evidence type="ECO:0000256" key="4">
    <source>
        <dbReference type="ARBA" id="ARBA00022801"/>
    </source>
</evidence>
<dbReference type="Gene3D" id="3.30.420.10">
    <property type="entry name" value="Ribonuclease H-like superfamily/Ribonuclease H"/>
    <property type="match status" value="1"/>
</dbReference>
<evidence type="ECO:0000313" key="10">
    <source>
        <dbReference type="Proteomes" id="UP000192578"/>
    </source>
</evidence>
<dbReference type="PANTHER" id="PTHR12801">
    <property type="entry name" value="RNA EXONUCLEASE REXO1 / RECO3 FAMILY MEMBER-RELATED"/>
    <property type="match status" value="1"/>
</dbReference>
<evidence type="ECO:0000256" key="1">
    <source>
        <dbReference type="ARBA" id="ARBA00004123"/>
    </source>
</evidence>
<dbReference type="GO" id="GO:0003676">
    <property type="term" value="F:nucleic acid binding"/>
    <property type="evidence" value="ECO:0007669"/>
    <property type="project" value="InterPro"/>
</dbReference>
<feature type="compositionally biased region" description="Low complexity" evidence="7">
    <location>
        <begin position="693"/>
        <end position="705"/>
    </location>
</feature>
<evidence type="ECO:0000259" key="8">
    <source>
        <dbReference type="SMART" id="SM00479"/>
    </source>
</evidence>
<dbReference type="InterPro" id="IPR031736">
    <property type="entry name" value="REXO1-like_dom"/>
</dbReference>
<dbReference type="InterPro" id="IPR013520">
    <property type="entry name" value="Ribonucl_H"/>
</dbReference>
<feature type="region of interest" description="Disordered" evidence="7">
    <location>
        <begin position="326"/>
        <end position="366"/>
    </location>
</feature>
<evidence type="ECO:0000256" key="7">
    <source>
        <dbReference type="SAM" id="MobiDB-lite"/>
    </source>
</evidence>
<dbReference type="FunFam" id="3.30.420.10:FF:000031">
    <property type="entry name" value="RNA exonuclease 1"/>
    <property type="match status" value="1"/>
</dbReference>
<comment type="similarity">
    <text evidence="2">Belongs to the REXO1/REXO3 family.</text>
</comment>
<feature type="region of interest" description="Disordered" evidence="7">
    <location>
        <begin position="829"/>
        <end position="867"/>
    </location>
</feature>
<dbReference type="OrthoDB" id="206335at2759"/>
<dbReference type="InterPro" id="IPR036397">
    <property type="entry name" value="RNaseH_sf"/>
</dbReference>
<feature type="domain" description="Exonuclease" evidence="8">
    <location>
        <begin position="1022"/>
        <end position="1192"/>
    </location>
</feature>
<dbReference type="InterPro" id="IPR047021">
    <property type="entry name" value="REXO1/3/4-like"/>
</dbReference>
<dbReference type="SUPFAM" id="SSF53098">
    <property type="entry name" value="Ribonuclease H-like"/>
    <property type="match status" value="1"/>
</dbReference>
<keyword evidence="6" id="KW-0539">Nucleus</keyword>
<dbReference type="Pfam" id="PF15870">
    <property type="entry name" value="EloA-BP1"/>
    <property type="match status" value="1"/>
</dbReference>
<dbReference type="GO" id="GO:0004527">
    <property type="term" value="F:exonuclease activity"/>
    <property type="evidence" value="ECO:0007669"/>
    <property type="project" value="UniProtKB-KW"/>
</dbReference>
<protein>
    <submittedName>
        <fullName evidence="9">RNA exonuclease 1-like protein</fullName>
    </submittedName>
</protein>
<feature type="compositionally biased region" description="Polar residues" evidence="7">
    <location>
        <begin position="458"/>
        <end position="467"/>
    </location>
</feature>
<keyword evidence="4" id="KW-0378">Hydrolase</keyword>
<evidence type="ECO:0000256" key="2">
    <source>
        <dbReference type="ARBA" id="ARBA00006357"/>
    </source>
</evidence>
<dbReference type="AlphaFoldDB" id="A0A9X6NRP3"/>
<feature type="compositionally biased region" description="Polar residues" evidence="7">
    <location>
        <begin position="849"/>
        <end position="862"/>
    </location>
</feature>
<organism evidence="9 10">
    <name type="scientific">Hypsibius exemplaris</name>
    <name type="common">Freshwater tardigrade</name>
    <dbReference type="NCBI Taxonomy" id="2072580"/>
    <lineage>
        <taxon>Eukaryota</taxon>
        <taxon>Metazoa</taxon>
        <taxon>Ecdysozoa</taxon>
        <taxon>Tardigrada</taxon>
        <taxon>Eutardigrada</taxon>
        <taxon>Parachela</taxon>
        <taxon>Hypsibioidea</taxon>
        <taxon>Hypsibiidae</taxon>
        <taxon>Hypsibius</taxon>
    </lineage>
</organism>
<evidence type="ECO:0000256" key="6">
    <source>
        <dbReference type="ARBA" id="ARBA00023242"/>
    </source>
</evidence>
<accession>A0A9X6NRP3</accession>
<feature type="region of interest" description="Disordered" evidence="7">
    <location>
        <begin position="486"/>
        <end position="638"/>
    </location>
</feature>
<feature type="compositionally biased region" description="Basic and acidic residues" evidence="7">
    <location>
        <begin position="683"/>
        <end position="692"/>
    </location>
</feature>